<evidence type="ECO:0000256" key="4">
    <source>
        <dbReference type="SAM" id="Coils"/>
    </source>
</evidence>
<accession>A0A4T0Q1Z9</accession>
<proteinExistence type="inferred from homology"/>
<dbReference type="InterPro" id="IPR002842">
    <property type="entry name" value="ATPase_V1_Esu"/>
</dbReference>
<dbReference type="Proteomes" id="UP000310685">
    <property type="component" value="Unassembled WGS sequence"/>
</dbReference>
<evidence type="ECO:0000313" key="9">
    <source>
        <dbReference type="EMBL" id="TIC65324.1"/>
    </source>
</evidence>
<dbReference type="Proteomes" id="UP000307169">
    <property type="component" value="Unassembled WGS sequence"/>
</dbReference>
<keyword evidence="2" id="KW-0813">Transport</keyword>
<evidence type="ECO:0000313" key="15">
    <source>
        <dbReference type="Proteomes" id="UP000310685"/>
    </source>
</evidence>
<dbReference type="GO" id="GO:0033178">
    <property type="term" value="C:proton-transporting two-sector ATPase complex, catalytic domain"/>
    <property type="evidence" value="ECO:0007669"/>
    <property type="project" value="InterPro"/>
</dbReference>
<evidence type="ECO:0000313" key="13">
    <source>
        <dbReference type="Proteomes" id="UP000307169"/>
    </source>
</evidence>
<dbReference type="EMBL" id="SPRW01000024">
    <property type="protein sequence ID" value="TIC65001.1"/>
    <property type="molecule type" value="Genomic_DNA"/>
</dbReference>
<evidence type="ECO:0000256" key="1">
    <source>
        <dbReference type="ARBA" id="ARBA00005901"/>
    </source>
</evidence>
<evidence type="ECO:0000313" key="14">
    <source>
        <dbReference type="Proteomes" id="UP000309601"/>
    </source>
</evidence>
<sequence length="227" mass="25997">MSKPLDDEEVKQELNKMVSFIKQEAEEKARELRVKADEEYENEKAKIVAQEQHHLNAVYDKKFKQALVARKIHSAQSTQTNKARLRVLSSREEHLNSLFEEVKNKVDKLSESDDYADILRRLIVQSMLKLMEGQVIIQARPKDEKVIESILDDAKNEFKEATGKDVDAQIQTSLEDASAGGVKLNGFGGRISIDNTIEARLSLLEDRMLPEIRMDLFGQNPNRKFDN</sequence>
<dbReference type="SUPFAM" id="SSF160527">
    <property type="entry name" value="V-type ATPase subunit E-like"/>
    <property type="match status" value="1"/>
</dbReference>
<dbReference type="Proteomes" id="UP000309601">
    <property type="component" value="Unassembled WGS sequence"/>
</dbReference>
<reference evidence="11 12" key="1">
    <citation type="submission" date="2019-03" db="EMBL/GenBank/DDBJ databases">
        <title>Sequencing 25 genomes of Wallemia mellicola.</title>
        <authorList>
            <person name="Gostincar C."/>
        </authorList>
    </citation>
    <scope>NUCLEOTIDE SEQUENCE [LARGE SCALE GENOMIC DNA]</scope>
    <source>
        <strain evidence="6 13">EXF-1262</strain>
        <strain evidence="8 14">EXF-1274</strain>
        <strain evidence="10 11">EXF-1277</strain>
        <strain evidence="5 15">EXF-6152</strain>
        <strain evidence="9 16">EXF-757</strain>
        <strain evidence="7 12">EXF-8738</strain>
    </source>
</reference>
<evidence type="ECO:0000256" key="2">
    <source>
        <dbReference type="ARBA" id="ARBA00022448"/>
    </source>
</evidence>
<dbReference type="EMBL" id="SPRO01000032">
    <property type="protein sequence ID" value="TIC28935.1"/>
    <property type="molecule type" value="Genomic_DNA"/>
</dbReference>
<comment type="similarity">
    <text evidence="1">Belongs to the V-ATPase E subunit family.</text>
</comment>
<dbReference type="GO" id="GO:0046961">
    <property type="term" value="F:proton-transporting ATPase activity, rotational mechanism"/>
    <property type="evidence" value="ECO:0007669"/>
    <property type="project" value="InterPro"/>
</dbReference>
<dbReference type="InterPro" id="IPR038495">
    <property type="entry name" value="ATPase_E_C"/>
</dbReference>
<keyword evidence="3" id="KW-0406">Ion transport</keyword>
<gene>
    <name evidence="9" type="ORF">E3Q01_02209</name>
    <name evidence="8" type="ORF">E3Q02_02396</name>
    <name evidence="10" type="ORF">E3Q03_02325</name>
    <name evidence="7" type="ORF">E3Q10_02868</name>
    <name evidence="6" type="ORF">E3Q17_02886</name>
    <name evidence="5" type="ORF">E3Q22_03014</name>
</gene>
<evidence type="ECO:0000313" key="6">
    <source>
        <dbReference type="EMBL" id="TIB98758.1"/>
    </source>
</evidence>
<dbReference type="OrthoDB" id="10263003at2759"/>
<evidence type="ECO:0000256" key="3">
    <source>
        <dbReference type="ARBA" id="ARBA00023065"/>
    </source>
</evidence>
<dbReference type="Proteomes" id="UP000305362">
    <property type="component" value="Unassembled WGS sequence"/>
</dbReference>
<dbReference type="EMBL" id="SPRX01000024">
    <property type="protein sequence ID" value="TIC65324.1"/>
    <property type="molecule type" value="Genomic_DNA"/>
</dbReference>
<name>A0A4T0Q1Z9_9BASI</name>
<dbReference type="Gene3D" id="3.30.2320.30">
    <property type="entry name" value="ATP synthase, E subunit, C-terminal"/>
    <property type="match status" value="1"/>
</dbReference>
<evidence type="ECO:0000313" key="8">
    <source>
        <dbReference type="EMBL" id="TIC65001.1"/>
    </source>
</evidence>
<dbReference type="EMBL" id="SPRH01000035">
    <property type="protein sequence ID" value="TIB98758.1"/>
    <property type="molecule type" value="Genomic_DNA"/>
</dbReference>
<evidence type="ECO:0000313" key="16">
    <source>
        <dbReference type="Proteomes" id="UP000310708"/>
    </source>
</evidence>
<feature type="coiled-coil region" evidence="4">
    <location>
        <begin position="11"/>
        <end position="46"/>
    </location>
</feature>
<dbReference type="Pfam" id="PF01991">
    <property type="entry name" value="vATP-synt_E"/>
    <property type="match status" value="1"/>
</dbReference>
<evidence type="ECO:0000313" key="5">
    <source>
        <dbReference type="EMBL" id="TIB77570.1"/>
    </source>
</evidence>
<evidence type="ECO:0000313" key="11">
    <source>
        <dbReference type="Proteomes" id="UP000305362"/>
    </source>
</evidence>
<keyword evidence="4" id="KW-0175">Coiled coil</keyword>
<organism evidence="9 16">
    <name type="scientific">Wallemia mellicola</name>
    <dbReference type="NCBI Taxonomy" id="1708541"/>
    <lineage>
        <taxon>Eukaryota</taxon>
        <taxon>Fungi</taxon>
        <taxon>Dikarya</taxon>
        <taxon>Basidiomycota</taxon>
        <taxon>Wallemiomycotina</taxon>
        <taxon>Wallemiomycetes</taxon>
        <taxon>Wallemiales</taxon>
        <taxon>Wallemiaceae</taxon>
        <taxon>Wallemia</taxon>
    </lineage>
</organism>
<dbReference type="EMBL" id="SPRV01000022">
    <property type="protein sequence ID" value="TIC66129.1"/>
    <property type="molecule type" value="Genomic_DNA"/>
</dbReference>
<dbReference type="AlphaFoldDB" id="A0A4T0Q1Z9"/>
<dbReference type="Proteomes" id="UP000305647">
    <property type="component" value="Unassembled WGS sequence"/>
</dbReference>
<dbReference type="PANTHER" id="PTHR45715">
    <property type="entry name" value="ATPASE H+-TRANSPORTING V1 SUBUNIT E1A-RELATED"/>
    <property type="match status" value="1"/>
</dbReference>
<comment type="caution">
    <text evidence="9">The sequence shown here is derived from an EMBL/GenBank/DDBJ whole genome shotgun (WGS) entry which is preliminary data.</text>
</comment>
<protein>
    <submittedName>
        <fullName evidence="9">ATPase, V1/A1 complex, subunit E</fullName>
    </submittedName>
</protein>
<evidence type="ECO:0000313" key="10">
    <source>
        <dbReference type="EMBL" id="TIC66129.1"/>
    </source>
</evidence>
<dbReference type="Proteomes" id="UP000310708">
    <property type="component" value="Unassembled WGS sequence"/>
</dbReference>
<dbReference type="Gene3D" id="6.10.250.1620">
    <property type="match status" value="1"/>
</dbReference>
<evidence type="ECO:0000313" key="12">
    <source>
        <dbReference type="Proteomes" id="UP000305647"/>
    </source>
</evidence>
<dbReference type="EMBL" id="SPRC01000033">
    <property type="protein sequence ID" value="TIB77570.1"/>
    <property type="molecule type" value="Genomic_DNA"/>
</dbReference>
<evidence type="ECO:0000313" key="7">
    <source>
        <dbReference type="EMBL" id="TIC28935.1"/>
    </source>
</evidence>
<dbReference type="HAMAP" id="MF_00311">
    <property type="entry name" value="ATP_synth_E_arch"/>
    <property type="match status" value="1"/>
</dbReference>